<evidence type="ECO:0000256" key="1">
    <source>
        <dbReference type="ARBA" id="ARBA00010605"/>
    </source>
</evidence>
<dbReference type="EMBL" id="MEUM01000015">
    <property type="protein sequence ID" value="OGC43578.1"/>
    <property type="molecule type" value="Genomic_DNA"/>
</dbReference>
<dbReference type="InterPro" id="IPR036935">
    <property type="entry name" value="Ribosomal_bL9_N_sf"/>
</dbReference>
<dbReference type="InterPro" id="IPR036791">
    <property type="entry name" value="Ribosomal_bL9_C_sf"/>
</dbReference>
<dbReference type="Gene3D" id="3.40.5.10">
    <property type="entry name" value="Ribosomal protein L9, N-terminal domain"/>
    <property type="match status" value="1"/>
</dbReference>
<dbReference type="SUPFAM" id="SSF55653">
    <property type="entry name" value="Ribosomal protein L9 C-domain"/>
    <property type="match status" value="1"/>
</dbReference>
<organism evidence="9 10">
    <name type="scientific">candidate division WOR-3 bacterium RBG_13_43_14</name>
    <dbReference type="NCBI Taxonomy" id="1802590"/>
    <lineage>
        <taxon>Bacteria</taxon>
        <taxon>Bacteria division WOR-3</taxon>
    </lineage>
</organism>
<dbReference type="InterPro" id="IPR020069">
    <property type="entry name" value="Ribosomal_bL9_C"/>
</dbReference>
<dbReference type="GO" id="GO:1990904">
    <property type="term" value="C:ribonucleoprotein complex"/>
    <property type="evidence" value="ECO:0007669"/>
    <property type="project" value="UniProtKB-KW"/>
</dbReference>
<accession>A0A1F4UF52</accession>
<comment type="function">
    <text evidence="7">Binds to the 23S rRNA.</text>
</comment>
<gene>
    <name evidence="7" type="primary">rplI</name>
    <name evidence="9" type="ORF">A2Y85_05555</name>
</gene>
<keyword evidence="5 7" id="KW-0687">Ribonucleoprotein</keyword>
<dbReference type="InterPro" id="IPR020594">
    <property type="entry name" value="Ribosomal_bL9_bac/chp"/>
</dbReference>
<keyword evidence="3 7" id="KW-0694">RNA-binding</keyword>
<dbReference type="InterPro" id="IPR000244">
    <property type="entry name" value="Ribosomal_bL9"/>
</dbReference>
<protein>
    <recommendedName>
        <fullName evidence="6 7">Large ribosomal subunit protein bL9</fullName>
    </recommendedName>
</protein>
<dbReference type="HAMAP" id="MF_00503">
    <property type="entry name" value="Ribosomal_bL9"/>
    <property type="match status" value="1"/>
</dbReference>
<evidence type="ECO:0000256" key="7">
    <source>
        <dbReference type="HAMAP-Rule" id="MF_00503"/>
    </source>
</evidence>
<dbReference type="PROSITE" id="PS00651">
    <property type="entry name" value="RIBOSOMAL_L9"/>
    <property type="match status" value="1"/>
</dbReference>
<evidence type="ECO:0000256" key="5">
    <source>
        <dbReference type="ARBA" id="ARBA00023274"/>
    </source>
</evidence>
<evidence type="ECO:0000313" key="10">
    <source>
        <dbReference type="Proteomes" id="UP000177025"/>
    </source>
</evidence>
<evidence type="ECO:0000256" key="4">
    <source>
        <dbReference type="ARBA" id="ARBA00022980"/>
    </source>
</evidence>
<dbReference type="NCBIfam" id="TIGR00158">
    <property type="entry name" value="L9"/>
    <property type="match status" value="1"/>
</dbReference>
<dbReference type="AlphaFoldDB" id="A0A1F4UF52"/>
<proteinExistence type="inferred from homology"/>
<evidence type="ECO:0000259" key="8">
    <source>
        <dbReference type="PROSITE" id="PS00651"/>
    </source>
</evidence>
<dbReference type="GO" id="GO:0003735">
    <property type="term" value="F:structural constituent of ribosome"/>
    <property type="evidence" value="ECO:0007669"/>
    <property type="project" value="InterPro"/>
</dbReference>
<dbReference type="InterPro" id="IPR020070">
    <property type="entry name" value="Ribosomal_bL9_N"/>
</dbReference>
<evidence type="ECO:0000256" key="6">
    <source>
        <dbReference type="ARBA" id="ARBA00035292"/>
    </source>
</evidence>
<dbReference type="InterPro" id="IPR009027">
    <property type="entry name" value="Ribosomal_bL9/RNase_H1_N"/>
</dbReference>
<keyword evidence="2 7" id="KW-0699">rRNA-binding</keyword>
<dbReference type="Gene3D" id="3.10.430.100">
    <property type="entry name" value="Ribosomal protein L9, C-terminal domain"/>
    <property type="match status" value="1"/>
</dbReference>
<evidence type="ECO:0000256" key="2">
    <source>
        <dbReference type="ARBA" id="ARBA00022730"/>
    </source>
</evidence>
<dbReference type="Pfam" id="PF03948">
    <property type="entry name" value="Ribosomal_L9_C"/>
    <property type="match status" value="1"/>
</dbReference>
<comment type="similarity">
    <text evidence="1 7">Belongs to the bacterial ribosomal protein bL9 family.</text>
</comment>
<comment type="caution">
    <text evidence="9">The sequence shown here is derived from an EMBL/GenBank/DDBJ whole genome shotgun (WGS) entry which is preliminary data.</text>
</comment>
<dbReference type="SUPFAM" id="SSF55658">
    <property type="entry name" value="L9 N-domain-like"/>
    <property type="match status" value="1"/>
</dbReference>
<name>A0A1F4UF52_UNCW3</name>
<dbReference type="GO" id="GO:0005840">
    <property type="term" value="C:ribosome"/>
    <property type="evidence" value="ECO:0007669"/>
    <property type="project" value="UniProtKB-KW"/>
</dbReference>
<sequence>MKIILLKHVEGLGVPFSVVDVKDGYARNYLLPRNLAVIATTANMRGIESNKQRFSKTMSRMKKIGVELADKLNNTTIKTHIKTAMDGKSFGSITTHDLADLLQNEGIDIDKKSIILDDPIKHPGVYDIKVHLAEKIDAIFKLVVIEETE</sequence>
<dbReference type="GO" id="GO:0019843">
    <property type="term" value="F:rRNA binding"/>
    <property type="evidence" value="ECO:0007669"/>
    <property type="project" value="UniProtKB-UniRule"/>
</dbReference>
<dbReference type="Proteomes" id="UP000177025">
    <property type="component" value="Unassembled WGS sequence"/>
</dbReference>
<reference evidence="9 10" key="1">
    <citation type="journal article" date="2016" name="Nat. Commun.">
        <title>Thousands of microbial genomes shed light on interconnected biogeochemical processes in an aquifer system.</title>
        <authorList>
            <person name="Anantharaman K."/>
            <person name="Brown C.T."/>
            <person name="Hug L.A."/>
            <person name="Sharon I."/>
            <person name="Castelle C.J."/>
            <person name="Probst A.J."/>
            <person name="Thomas B.C."/>
            <person name="Singh A."/>
            <person name="Wilkins M.J."/>
            <person name="Karaoz U."/>
            <person name="Brodie E.L."/>
            <person name="Williams K.H."/>
            <person name="Hubbard S.S."/>
            <person name="Banfield J.F."/>
        </authorList>
    </citation>
    <scope>NUCLEOTIDE SEQUENCE [LARGE SCALE GENOMIC DNA]</scope>
</reference>
<dbReference type="PANTHER" id="PTHR21368">
    <property type="entry name" value="50S RIBOSOMAL PROTEIN L9"/>
    <property type="match status" value="1"/>
</dbReference>
<evidence type="ECO:0000256" key="3">
    <source>
        <dbReference type="ARBA" id="ARBA00022884"/>
    </source>
</evidence>
<keyword evidence="4 7" id="KW-0689">Ribosomal protein</keyword>
<dbReference type="GO" id="GO:0006412">
    <property type="term" value="P:translation"/>
    <property type="evidence" value="ECO:0007669"/>
    <property type="project" value="UniProtKB-UniRule"/>
</dbReference>
<feature type="domain" description="Ribosomal protein L9" evidence="8">
    <location>
        <begin position="13"/>
        <end position="40"/>
    </location>
</feature>
<dbReference type="Pfam" id="PF01281">
    <property type="entry name" value="Ribosomal_L9_N"/>
    <property type="match status" value="1"/>
</dbReference>
<evidence type="ECO:0000313" key="9">
    <source>
        <dbReference type="EMBL" id="OGC43578.1"/>
    </source>
</evidence>